<dbReference type="PANTHER" id="PTHR33498">
    <property type="entry name" value="TRANSPOSASE FOR INSERTION SEQUENCE ELEMENT IS1557"/>
    <property type="match status" value="1"/>
</dbReference>
<dbReference type="Pfam" id="PF01610">
    <property type="entry name" value="DDE_Tnp_ISL3"/>
    <property type="match status" value="1"/>
</dbReference>
<keyword evidence="2" id="KW-0614">Plasmid</keyword>
<proteinExistence type="predicted"/>
<organism evidence="2">
    <name type="scientific">Escherichia coli O169:H41</name>
    <dbReference type="NCBI Taxonomy" id="1446701"/>
    <lineage>
        <taxon>Bacteria</taxon>
        <taxon>Pseudomonadati</taxon>
        <taxon>Pseudomonadota</taxon>
        <taxon>Gammaproteobacteria</taxon>
        <taxon>Enterobacterales</taxon>
        <taxon>Enterobacteriaceae</taxon>
        <taxon>Escherichia</taxon>
    </lineage>
</organism>
<reference evidence="2" key="1">
    <citation type="journal article" date="2015" name="Virulence">
        <title>Characterization of unstable pEntYN10 from enterotoxigenic Escherichia coli (ETEC) O169:H41.</title>
        <authorList>
            <person name="Ban E."/>
            <person name="Yoshida Y."/>
            <person name="Wakushima M."/>
            <person name="Wajima T."/>
            <person name="Hamabata T."/>
            <person name="Ichikawa N."/>
            <person name="Abe H."/>
            <person name="Horiguchi Y."/>
            <person name="Hara-Kudo Y."/>
            <person name="Kage-Nakadai E."/>
            <person name="Yamamoto T."/>
            <person name="Wada T."/>
            <person name="Nishikawa Y."/>
        </authorList>
    </citation>
    <scope>NUCLEOTIDE SEQUENCE</scope>
    <source>
        <strain evidence="2">O169:H41</strain>
        <plasmid evidence="2">pEntYN10</plasmid>
    </source>
</reference>
<protein>
    <submittedName>
        <fullName evidence="2">Transposase</fullName>
    </submittedName>
</protein>
<dbReference type="InterPro" id="IPR002560">
    <property type="entry name" value="Transposase_DDE"/>
</dbReference>
<evidence type="ECO:0000313" key="2">
    <source>
        <dbReference type="EMBL" id="BAT57055.1"/>
    </source>
</evidence>
<sequence length="109" mass="12329">MALPQQLVLEFYRILKTQNKSQLSSWFTRVHESGSAELWSVAAGIEADAAAICEAISSRWSNGVVDGHVNHLKMLKRQMYGRAGFELLRQRVMSPLATQVAEEPLFIRR</sequence>
<evidence type="ECO:0000259" key="1">
    <source>
        <dbReference type="Pfam" id="PF01610"/>
    </source>
</evidence>
<accession>A0A0S3PMY7</accession>
<dbReference type="EMBL" id="AP014654">
    <property type="protein sequence ID" value="BAT57055.1"/>
    <property type="molecule type" value="Genomic_DNA"/>
</dbReference>
<geneLocation type="plasmid" evidence="2">
    <name>pEntYN10</name>
</geneLocation>
<dbReference type="PANTHER" id="PTHR33498:SF1">
    <property type="entry name" value="TRANSPOSASE FOR INSERTION SEQUENCE ELEMENT IS1557"/>
    <property type="match status" value="1"/>
</dbReference>
<name>A0A0S3PMY7_ECOLX</name>
<dbReference type="InterPro" id="IPR047951">
    <property type="entry name" value="Transpos_ISL3"/>
</dbReference>
<dbReference type="AlphaFoldDB" id="A0A0S3PMY7"/>
<feature type="domain" description="Transposase IS204/IS1001/IS1096/IS1165 DDE" evidence="1">
    <location>
        <begin position="11"/>
        <end position="92"/>
    </location>
</feature>